<dbReference type="PANTHER" id="PTHR18034">
    <property type="entry name" value="CELL CYCLE CONTROL PROTEIN CWF22-RELATED"/>
    <property type="match status" value="1"/>
</dbReference>
<feature type="compositionally biased region" description="Basic and acidic residues" evidence="6">
    <location>
        <begin position="121"/>
        <end position="141"/>
    </location>
</feature>
<organism evidence="9 10">
    <name type="scientific">Tegillarca granosa</name>
    <name type="common">Malaysian cockle</name>
    <name type="synonym">Anadara granosa</name>
    <dbReference type="NCBI Taxonomy" id="220873"/>
    <lineage>
        <taxon>Eukaryota</taxon>
        <taxon>Metazoa</taxon>
        <taxon>Spiralia</taxon>
        <taxon>Lophotrochozoa</taxon>
        <taxon>Mollusca</taxon>
        <taxon>Bivalvia</taxon>
        <taxon>Autobranchia</taxon>
        <taxon>Pteriomorphia</taxon>
        <taxon>Arcoida</taxon>
        <taxon>Arcoidea</taxon>
        <taxon>Arcidae</taxon>
        <taxon>Tegillarca</taxon>
    </lineage>
</organism>
<comment type="similarity">
    <text evidence="2">Belongs to the CWC22 family.</text>
</comment>
<dbReference type="InterPro" id="IPR003891">
    <property type="entry name" value="Initiation_fac_eIF4g_MI"/>
</dbReference>
<dbReference type="Proteomes" id="UP001217089">
    <property type="component" value="Unassembled WGS sequence"/>
</dbReference>
<evidence type="ECO:0000313" key="9">
    <source>
        <dbReference type="EMBL" id="KAJ8320012.1"/>
    </source>
</evidence>
<dbReference type="Gene3D" id="1.25.40.180">
    <property type="match status" value="1"/>
</dbReference>
<dbReference type="SMART" id="SM00544">
    <property type="entry name" value="MA3"/>
    <property type="match status" value="1"/>
</dbReference>
<feature type="domain" description="MI" evidence="8">
    <location>
        <begin position="523"/>
        <end position="639"/>
    </location>
</feature>
<comment type="caution">
    <text evidence="9">The sequence shown here is derived from an EMBL/GenBank/DDBJ whole genome shotgun (WGS) entry which is preliminary data.</text>
</comment>
<reference evidence="9 10" key="1">
    <citation type="submission" date="2022-12" db="EMBL/GenBank/DDBJ databases">
        <title>Chromosome-level genome of Tegillarca granosa.</title>
        <authorList>
            <person name="Kim J."/>
        </authorList>
    </citation>
    <scope>NUCLEOTIDE SEQUENCE [LARGE SCALE GENOMIC DNA]</scope>
    <source>
        <strain evidence="9">Teg-2019</strain>
        <tissue evidence="9">Adductor muscle</tissue>
    </source>
</reference>
<dbReference type="InterPro" id="IPR016024">
    <property type="entry name" value="ARM-type_fold"/>
</dbReference>
<comment type="subcellular location">
    <subcellularLocation>
        <location evidence="1">Nucleus</location>
    </subcellularLocation>
</comment>
<evidence type="ECO:0000313" key="10">
    <source>
        <dbReference type="Proteomes" id="UP001217089"/>
    </source>
</evidence>
<dbReference type="Pfam" id="PF02854">
    <property type="entry name" value="MIF4G"/>
    <property type="match status" value="1"/>
</dbReference>
<feature type="region of interest" description="Disordered" evidence="6">
    <location>
        <begin position="116"/>
        <end position="269"/>
    </location>
</feature>
<accession>A0ABQ9FTG0</accession>
<keyword evidence="3" id="KW-0507">mRNA processing</keyword>
<gene>
    <name evidence="9" type="ORF">KUTeg_001599</name>
</gene>
<feature type="transmembrane region" description="Helical" evidence="7">
    <location>
        <begin position="73"/>
        <end position="95"/>
    </location>
</feature>
<feature type="region of interest" description="Disordered" evidence="6">
    <location>
        <begin position="1"/>
        <end position="60"/>
    </location>
</feature>
<keyword evidence="7" id="KW-0472">Membrane</keyword>
<name>A0ABQ9FTG0_TEGGR</name>
<evidence type="ECO:0000256" key="5">
    <source>
        <dbReference type="ARBA" id="ARBA00023242"/>
    </source>
</evidence>
<dbReference type="SUPFAM" id="SSF48371">
    <property type="entry name" value="ARM repeat"/>
    <property type="match status" value="1"/>
</dbReference>
<keyword evidence="7" id="KW-0812">Transmembrane</keyword>
<keyword evidence="10" id="KW-1185">Reference proteome</keyword>
<keyword evidence="7" id="KW-1133">Transmembrane helix</keyword>
<evidence type="ECO:0000256" key="1">
    <source>
        <dbReference type="ARBA" id="ARBA00004123"/>
    </source>
</evidence>
<keyword evidence="4" id="KW-0508">mRNA splicing</keyword>
<dbReference type="Pfam" id="PF02847">
    <property type="entry name" value="MA3"/>
    <property type="match status" value="1"/>
</dbReference>
<dbReference type="EMBL" id="JARBDR010000141">
    <property type="protein sequence ID" value="KAJ8320012.1"/>
    <property type="molecule type" value="Genomic_DNA"/>
</dbReference>
<dbReference type="InterPro" id="IPR050781">
    <property type="entry name" value="CWC22_splicing_factor"/>
</dbReference>
<feature type="compositionally biased region" description="Basic and acidic residues" evidence="6">
    <location>
        <begin position="13"/>
        <end position="41"/>
    </location>
</feature>
<feature type="compositionally biased region" description="Basic residues" evidence="6">
    <location>
        <begin position="1"/>
        <end position="12"/>
    </location>
</feature>
<dbReference type="SMART" id="SM00543">
    <property type="entry name" value="MIF4G"/>
    <property type="match status" value="1"/>
</dbReference>
<dbReference type="PANTHER" id="PTHR18034:SF3">
    <property type="entry name" value="PRE-MRNA-SPLICING FACTOR CWC22 HOMOLOG"/>
    <property type="match status" value="1"/>
</dbReference>
<feature type="compositionally biased region" description="Basic and acidic residues" evidence="6">
    <location>
        <begin position="150"/>
        <end position="251"/>
    </location>
</feature>
<evidence type="ECO:0000256" key="3">
    <source>
        <dbReference type="ARBA" id="ARBA00022664"/>
    </source>
</evidence>
<evidence type="ECO:0000256" key="2">
    <source>
        <dbReference type="ARBA" id="ARBA00006856"/>
    </source>
</evidence>
<sequence length="702" mass="82248">MPRSHSKEKRRSKSDSSERKISDSPPRDPPPKKHDMSKFESEPESGELTHSSGEESDDSRYKAMRSTVKVCQIYKQVSTFFVIIMPVVGVLTLHMSGRHRDRSLSEEYRRKSDYYSYRGRGYPDDDRRYNYNRDYGRRNGRDSYGSYNDRYGRDRSPDRWRGNRDRRERSYSRDRGDYSRVSSRNKERSYSRDRQRRERSDSRDRSRNRRNDNIDKRNDENKKDDEDNKETKNQRESRKRPADDSNTDKNENNNAGDNAEPPTKKAKDVEKAVALTTRTGGAYIPPASVEYQRIAWEALKKSINGHINKVNVSNLVDVVQELFQENIVRGRGLLARSVIQAQAASPTFTHVYAALVAIVNTRFPQVGELILRRLVIQFRRGYKRNDKNLCLSTTRFIAHLVNQQVAHEVLALEILTLLLENPTDDSVEVSVGFLKECGQKLTEVTPRGINAIFERLRNVLHEGQIDTRVQYMVEVMFAIRKDGFKMCLRLTLITLRMKRNIKCSREVGEKETIIDNTETNLIALRRTIYLTIQSSLDFEECAHKLLKMELKPGQEVELCNMILDCCAQQRTYEKFYGLLAQRFCQIDKKYIEPFQNMFIEQYDTIHRLETNKLRNVAKFFAHLLHTDAISWQVISCIKLNEEDTTSASRIFIKILFQELSEYLGLPKLNERLKDPDDLRDHLKNMTKQLMQQKQQKEEECRI</sequence>
<proteinExistence type="inferred from homology"/>
<protein>
    <recommendedName>
        <fullName evidence="8">MI domain-containing protein</fullName>
    </recommendedName>
</protein>
<dbReference type="InterPro" id="IPR003890">
    <property type="entry name" value="MIF4G-like_typ-3"/>
</dbReference>
<dbReference type="PROSITE" id="PS51366">
    <property type="entry name" value="MI"/>
    <property type="match status" value="1"/>
</dbReference>
<evidence type="ECO:0000256" key="4">
    <source>
        <dbReference type="ARBA" id="ARBA00023187"/>
    </source>
</evidence>
<evidence type="ECO:0000259" key="8">
    <source>
        <dbReference type="PROSITE" id="PS51366"/>
    </source>
</evidence>
<keyword evidence="5" id="KW-0539">Nucleus</keyword>
<evidence type="ECO:0000256" key="6">
    <source>
        <dbReference type="SAM" id="MobiDB-lite"/>
    </source>
</evidence>
<evidence type="ECO:0000256" key="7">
    <source>
        <dbReference type="SAM" id="Phobius"/>
    </source>
</evidence>